<accession>A0AAW9QAH1</accession>
<sequence length="176" mass="18305">MAGLTSLGLVHTLLAVVALAAGLAAFFRDGAIVPGTPLGQVYVWTTVLTCLTGFGIFQRGGFNEAHMLGVLTLAVLALAALAHRGRLFGRAAPYVGTVGMSLTFFFHMIPGLTETFTRVPSGAPLFTGPDDPALQKTVGAFFVLFLVGATLQVRRLRARTAGSRPGPGRTPATPAP</sequence>
<feature type="transmembrane region" description="Helical" evidence="1">
    <location>
        <begin position="6"/>
        <end position="27"/>
    </location>
</feature>
<feature type="transmembrane region" description="Helical" evidence="1">
    <location>
        <begin position="39"/>
        <end position="59"/>
    </location>
</feature>
<evidence type="ECO:0000313" key="3">
    <source>
        <dbReference type="Proteomes" id="UP001336250"/>
    </source>
</evidence>
<keyword evidence="1" id="KW-1133">Transmembrane helix</keyword>
<comment type="caution">
    <text evidence="2">The sequence shown here is derived from an EMBL/GenBank/DDBJ whole genome shotgun (WGS) entry which is preliminary data.</text>
</comment>
<keyword evidence="3" id="KW-1185">Reference proteome</keyword>
<protein>
    <submittedName>
        <fullName evidence="2">Uncharacterized protein</fullName>
    </submittedName>
</protein>
<name>A0AAW9QAH1_9BURK</name>
<feature type="transmembrane region" description="Helical" evidence="1">
    <location>
        <begin position="94"/>
        <end position="113"/>
    </location>
</feature>
<feature type="transmembrane region" description="Helical" evidence="1">
    <location>
        <begin position="65"/>
        <end position="82"/>
    </location>
</feature>
<keyword evidence="1" id="KW-0472">Membrane</keyword>
<reference evidence="2 3" key="1">
    <citation type="submission" date="2024-02" db="EMBL/GenBank/DDBJ databases">
        <title>Genome sequence of Aquincola sp. MAHUQ-54.</title>
        <authorList>
            <person name="Huq M.A."/>
        </authorList>
    </citation>
    <scope>NUCLEOTIDE SEQUENCE [LARGE SCALE GENOMIC DNA]</scope>
    <source>
        <strain evidence="2 3">MAHUQ-54</strain>
    </source>
</reference>
<dbReference type="Proteomes" id="UP001336250">
    <property type="component" value="Unassembled WGS sequence"/>
</dbReference>
<evidence type="ECO:0000256" key="1">
    <source>
        <dbReference type="SAM" id="Phobius"/>
    </source>
</evidence>
<gene>
    <name evidence="2" type="ORF">V4F39_04555</name>
</gene>
<keyword evidence="1" id="KW-0812">Transmembrane</keyword>
<proteinExistence type="predicted"/>
<organism evidence="2 3">
    <name type="scientific">Aquincola agrisoli</name>
    <dbReference type="NCBI Taxonomy" id="3119538"/>
    <lineage>
        <taxon>Bacteria</taxon>
        <taxon>Pseudomonadati</taxon>
        <taxon>Pseudomonadota</taxon>
        <taxon>Betaproteobacteria</taxon>
        <taxon>Burkholderiales</taxon>
        <taxon>Sphaerotilaceae</taxon>
        <taxon>Aquincola</taxon>
    </lineage>
</organism>
<dbReference type="EMBL" id="JAZIBG010000014">
    <property type="protein sequence ID" value="MEF7613173.1"/>
    <property type="molecule type" value="Genomic_DNA"/>
</dbReference>
<evidence type="ECO:0000313" key="2">
    <source>
        <dbReference type="EMBL" id="MEF7613173.1"/>
    </source>
</evidence>
<feature type="transmembrane region" description="Helical" evidence="1">
    <location>
        <begin position="133"/>
        <end position="151"/>
    </location>
</feature>
<dbReference type="RefSeq" id="WP_332288120.1">
    <property type="nucleotide sequence ID" value="NZ_JAZIBG010000014.1"/>
</dbReference>
<dbReference type="AlphaFoldDB" id="A0AAW9QAH1"/>